<accession>A0AA39H1N8</accession>
<dbReference type="GO" id="GO:1990316">
    <property type="term" value="C:Atg1/ULK1 kinase complex"/>
    <property type="evidence" value="ECO:0007669"/>
    <property type="project" value="TreeGrafter"/>
</dbReference>
<evidence type="ECO:0000313" key="6">
    <source>
        <dbReference type="Proteomes" id="UP001175271"/>
    </source>
</evidence>
<proteinExistence type="predicted"/>
<protein>
    <recommendedName>
        <fullName evidence="4">Ubiquitin-like domain-containing protein</fullName>
    </recommendedName>
</protein>
<dbReference type="Pfam" id="PF10377">
    <property type="entry name" value="ATG11"/>
    <property type="match status" value="1"/>
</dbReference>
<dbReference type="InterPro" id="IPR040040">
    <property type="entry name" value="ATG11"/>
</dbReference>
<dbReference type="EMBL" id="JAUCMV010000005">
    <property type="protein sequence ID" value="KAK0396474.1"/>
    <property type="molecule type" value="Genomic_DNA"/>
</dbReference>
<evidence type="ECO:0000256" key="2">
    <source>
        <dbReference type="ARBA" id="ARBA00023054"/>
    </source>
</evidence>
<evidence type="ECO:0000313" key="5">
    <source>
        <dbReference type="EMBL" id="KAK0396474.1"/>
    </source>
</evidence>
<name>A0AA39H1N8_9BILA</name>
<evidence type="ECO:0000256" key="3">
    <source>
        <dbReference type="SAM" id="Coils"/>
    </source>
</evidence>
<dbReference type="GO" id="GO:0019901">
    <property type="term" value="F:protein kinase binding"/>
    <property type="evidence" value="ECO:0007669"/>
    <property type="project" value="TreeGrafter"/>
</dbReference>
<dbReference type="PANTHER" id="PTHR13222">
    <property type="entry name" value="RB1-INDUCIBLE COILED-COIL"/>
    <property type="match status" value="1"/>
</dbReference>
<dbReference type="GO" id="GO:0061709">
    <property type="term" value="P:reticulophagy"/>
    <property type="evidence" value="ECO:0007669"/>
    <property type="project" value="TreeGrafter"/>
</dbReference>
<dbReference type="GO" id="GO:0000422">
    <property type="term" value="P:autophagy of mitochondrion"/>
    <property type="evidence" value="ECO:0007669"/>
    <property type="project" value="TreeGrafter"/>
</dbReference>
<dbReference type="PANTHER" id="PTHR13222:SF1">
    <property type="entry name" value="RB1-INDUCIBLE COILED-COIL PROTEIN 1"/>
    <property type="match status" value="1"/>
</dbReference>
<dbReference type="GO" id="GO:0034727">
    <property type="term" value="P:piecemeal microautophagy of the nucleus"/>
    <property type="evidence" value="ECO:0007669"/>
    <property type="project" value="TreeGrafter"/>
</dbReference>
<dbReference type="InterPro" id="IPR029071">
    <property type="entry name" value="Ubiquitin-like_domsf"/>
</dbReference>
<dbReference type="SUPFAM" id="SSF54236">
    <property type="entry name" value="Ubiquitin-like"/>
    <property type="match status" value="1"/>
</dbReference>
<dbReference type="GO" id="GO:0000045">
    <property type="term" value="P:autophagosome assembly"/>
    <property type="evidence" value="ECO:0007669"/>
    <property type="project" value="InterPro"/>
</dbReference>
<dbReference type="AlphaFoldDB" id="A0AA39H1N8"/>
<organism evidence="5 6">
    <name type="scientific">Steinernema hermaphroditum</name>
    <dbReference type="NCBI Taxonomy" id="289476"/>
    <lineage>
        <taxon>Eukaryota</taxon>
        <taxon>Metazoa</taxon>
        <taxon>Ecdysozoa</taxon>
        <taxon>Nematoda</taxon>
        <taxon>Chromadorea</taxon>
        <taxon>Rhabditida</taxon>
        <taxon>Tylenchina</taxon>
        <taxon>Panagrolaimomorpha</taxon>
        <taxon>Strongyloidoidea</taxon>
        <taxon>Steinernematidae</taxon>
        <taxon>Steinernema</taxon>
    </lineage>
</organism>
<dbReference type="GO" id="GO:0034045">
    <property type="term" value="C:phagophore assembly site membrane"/>
    <property type="evidence" value="ECO:0007669"/>
    <property type="project" value="TreeGrafter"/>
</dbReference>
<reference evidence="5" key="1">
    <citation type="submission" date="2023-06" db="EMBL/GenBank/DDBJ databases">
        <title>Genomic analysis of the entomopathogenic nematode Steinernema hermaphroditum.</title>
        <authorList>
            <person name="Schwarz E.M."/>
            <person name="Heppert J.K."/>
            <person name="Baniya A."/>
            <person name="Schwartz H.T."/>
            <person name="Tan C.-H."/>
            <person name="Antoshechkin I."/>
            <person name="Sternberg P.W."/>
            <person name="Goodrich-Blair H."/>
            <person name="Dillman A.R."/>
        </authorList>
    </citation>
    <scope>NUCLEOTIDE SEQUENCE</scope>
    <source>
        <strain evidence="5">PS9179</strain>
        <tissue evidence="5">Whole animal</tissue>
    </source>
</reference>
<dbReference type="GO" id="GO:0061723">
    <property type="term" value="P:glycophagy"/>
    <property type="evidence" value="ECO:0007669"/>
    <property type="project" value="TreeGrafter"/>
</dbReference>
<dbReference type="PROSITE" id="PS50053">
    <property type="entry name" value="UBIQUITIN_2"/>
    <property type="match status" value="1"/>
</dbReference>
<keyword evidence="6" id="KW-1185">Reference proteome</keyword>
<dbReference type="InterPro" id="IPR019460">
    <property type="entry name" value="Atg11_C"/>
</dbReference>
<dbReference type="GO" id="GO:0034517">
    <property type="term" value="P:ribophagy"/>
    <property type="evidence" value="ECO:0007669"/>
    <property type="project" value="TreeGrafter"/>
</dbReference>
<evidence type="ECO:0000256" key="1">
    <source>
        <dbReference type="ARBA" id="ARBA00023006"/>
    </source>
</evidence>
<sequence length="1187" mass="135405">MFYVFYVNHGFMMVLEIPVLSTVTELNKSIFKAIDVPVDEQFLLLESGESLDNNRALSSYNAGTENNPVYFIRANYMSTSKDFQQLKDKEEREGRPPLEECKRHISHLDILQDPSEIIKCQFEFARNYGTTCDKSLVYCAQIIRDHKLMTNGWTALMSNLDESISRLEKRLERTAGYSEKMKTMCEKGQPMIQNFDSILATLEKILIPAQLLTDGDGTDSGSLSLYGWLASKDADYSVKAIAEHAQKQMNLASEATEIQKAATLLRSVREQSKKTEYRDIKGINKRFAQLEYQLKSMEEVVKRIRSCSDCILQPAPTDLAQSTAFGSQQKEYVLKIVGDMSTIDKAMDSFLQSKNEVLNNIMKRLSGWVKAIYERLNTANSEMRLHENVYDGLKQRLDVVRQVRDAPAMFAIAITEVIRRNAFRKEFDQWLNVFIEKCRQFLKDENHQRTEFFLKLDRHFIRQLFPGMGDMVPNICPDRVKFDEALPKIEAEDIRNLRKNVPELEFFLKADVPQVFSKLMVCDPSIAQSISAAGIRREESFFVRDGSANVGTLTKNFPSSTWLSGDDNIEMSPVLNRGAILMAKGVRASASSASIHDPPRPLTSSLAVTENKEHEREFISSSARSAPINIPMNRADFPRNACVSDADKSSYFSTPDDHFGSLGDDFHKVNHFQDLELNTATAIRTKLLRELAPLRASVQYVSGEALSLKRDIGETQSAFIKEFDELKKDLCEQSSKLVESIKEECSKEVQRQKELHESVVMELQKAIADKDKCLIERDAIIAKHEEDTRNKNVEKESVDRELAEKNKMLEDLQKEADNIKTKNEELSMLLKEQAEKVVAVENEIKERKEECKRLKSEQLSWQEEKEKKCMDPFFVGFEFLANLLKRDLSEDEMNALRIEHDRRTAESTAAICDCLGSDDNSEGSLEEATIKEATIRSDVEKEYKNRMQLLVRGMEERNAKEICRVREEVQSAYDQQVSGYKERILELESRLGNMEFNKSIQAIAGPDASSSGLMTSFPSGAHIQESCMLLNKDCAESSGQVSEEIKEAMEEEDDEDDGIAAVNVNTIATQTRLCLKEMRMMISLLDIHEGCAVLVMWDDVHNSYTVFCSSPTLHFVKESSMKRMGVLGAQKPATRRNLILATITHIEFCQIKKIDNRYKLPMDTKFYRVDIEALPLDSSSYRRRRNE</sequence>
<comment type="caution">
    <text evidence="5">The sequence shown here is derived from an EMBL/GenBank/DDBJ whole genome shotgun (WGS) entry which is preliminary data.</text>
</comment>
<gene>
    <name evidence="5" type="ORF">QR680_001729</name>
</gene>
<dbReference type="GO" id="GO:0060090">
    <property type="term" value="F:molecular adaptor activity"/>
    <property type="evidence" value="ECO:0007669"/>
    <property type="project" value="TreeGrafter"/>
</dbReference>
<dbReference type="Gene3D" id="3.10.20.90">
    <property type="entry name" value="Phosphatidylinositol 3-kinase Catalytic Subunit, Chain A, domain 1"/>
    <property type="match status" value="1"/>
</dbReference>
<dbReference type="Proteomes" id="UP001175271">
    <property type="component" value="Unassembled WGS sequence"/>
</dbReference>
<dbReference type="InterPro" id="IPR000626">
    <property type="entry name" value="Ubiquitin-like_dom"/>
</dbReference>
<evidence type="ECO:0000259" key="4">
    <source>
        <dbReference type="PROSITE" id="PS50053"/>
    </source>
</evidence>
<keyword evidence="2 3" id="KW-0175">Coiled coil</keyword>
<feature type="coiled-coil region" evidence="3">
    <location>
        <begin position="795"/>
        <end position="864"/>
    </location>
</feature>
<feature type="domain" description="Ubiquitin-like" evidence="4">
    <location>
        <begin position="15"/>
        <end position="61"/>
    </location>
</feature>
<keyword evidence="1" id="KW-0072">Autophagy</keyword>